<accession>A0A502G3Q2</accession>
<proteinExistence type="predicted"/>
<gene>
    <name evidence="1" type="ORF">EAH76_01990</name>
</gene>
<dbReference type="EMBL" id="RCZC01000001">
    <property type="protein sequence ID" value="TPG56354.1"/>
    <property type="molecule type" value="Genomic_DNA"/>
</dbReference>
<name>A0A502G3Q2_9SPHN</name>
<sequence length="155" mass="17648">MTCNECGHVRICDREALIHHRTRHRAGLDWASVRASLPCWNAGCGSKHTRVEALPFSQDRVELRRKRAETILMNLALSVLHAASYREKDVPIATPDVRLALRVLYPYLRDETHLRSYWAAAVAPRDHAWDSCHRPYEAIVAALLKCGLTVDAELR</sequence>
<evidence type="ECO:0000313" key="1">
    <source>
        <dbReference type="EMBL" id="TPG56354.1"/>
    </source>
</evidence>
<evidence type="ECO:0000313" key="2">
    <source>
        <dbReference type="Proteomes" id="UP000319931"/>
    </source>
</evidence>
<keyword evidence="2" id="KW-1185">Reference proteome</keyword>
<organism evidence="1 2">
    <name type="scientific">Sphingomonas glacialis</name>
    <dbReference type="NCBI Taxonomy" id="658225"/>
    <lineage>
        <taxon>Bacteria</taxon>
        <taxon>Pseudomonadati</taxon>
        <taxon>Pseudomonadota</taxon>
        <taxon>Alphaproteobacteria</taxon>
        <taxon>Sphingomonadales</taxon>
        <taxon>Sphingomonadaceae</taxon>
        <taxon>Sphingomonas</taxon>
    </lineage>
</organism>
<protein>
    <submittedName>
        <fullName evidence="1">Uncharacterized protein</fullName>
    </submittedName>
</protein>
<comment type="caution">
    <text evidence="1">The sequence shown here is derived from an EMBL/GenBank/DDBJ whole genome shotgun (WGS) entry which is preliminary data.</text>
</comment>
<dbReference type="Proteomes" id="UP000319931">
    <property type="component" value="Unassembled WGS sequence"/>
</dbReference>
<dbReference type="AlphaFoldDB" id="A0A502G3Q2"/>
<reference evidence="1 2" key="1">
    <citation type="journal article" date="2019" name="Environ. Microbiol.">
        <title>Species interactions and distinct microbial communities in high Arctic permafrost affected cryosols are associated with the CH4 and CO2 gas fluxes.</title>
        <authorList>
            <person name="Altshuler I."/>
            <person name="Hamel J."/>
            <person name="Turney S."/>
            <person name="Magnuson E."/>
            <person name="Levesque R."/>
            <person name="Greer C."/>
            <person name="Whyte L.G."/>
        </authorList>
    </citation>
    <scope>NUCLEOTIDE SEQUENCE [LARGE SCALE GENOMIC DNA]</scope>
    <source>
        <strain evidence="1 2">E6.1</strain>
    </source>
</reference>